<evidence type="ECO:0000313" key="1">
    <source>
        <dbReference type="EMBL" id="REA55188.1"/>
    </source>
</evidence>
<accession>A0A3D8Y2G1</accession>
<dbReference type="Proteomes" id="UP000256373">
    <property type="component" value="Unassembled WGS sequence"/>
</dbReference>
<sequence>MYFLRKVSFLVSKFKENISNAFGHAMMTNRMLRSFFLKLTAKSECRQNKFGRYSLSENREIKNSED</sequence>
<protein>
    <submittedName>
        <fullName evidence="1">Uncharacterized protein</fullName>
    </submittedName>
</protein>
<dbReference type="EMBL" id="QNUL01000050">
    <property type="protein sequence ID" value="REA55188.1"/>
    <property type="molecule type" value="Genomic_DNA"/>
</dbReference>
<organism evidence="1 2">
    <name type="scientific">Dyadobacter luteus</name>
    <dbReference type="NCBI Taxonomy" id="2259619"/>
    <lineage>
        <taxon>Bacteria</taxon>
        <taxon>Pseudomonadati</taxon>
        <taxon>Bacteroidota</taxon>
        <taxon>Cytophagia</taxon>
        <taxon>Cytophagales</taxon>
        <taxon>Spirosomataceae</taxon>
        <taxon>Dyadobacter</taxon>
    </lineage>
</organism>
<proteinExistence type="predicted"/>
<name>A0A3D8Y2G1_9BACT</name>
<reference evidence="1 2" key="1">
    <citation type="submission" date="2018-07" db="EMBL/GenBank/DDBJ databases">
        <title>Dyadobacter roseus sp. nov., isolated from rose rhizosphere soil.</title>
        <authorList>
            <person name="Chen L."/>
        </authorList>
    </citation>
    <scope>NUCLEOTIDE SEQUENCE [LARGE SCALE GENOMIC DNA]</scope>
    <source>
        <strain evidence="1 2">RS19</strain>
    </source>
</reference>
<gene>
    <name evidence="1" type="ORF">DSL64_28495</name>
</gene>
<comment type="caution">
    <text evidence="1">The sequence shown here is derived from an EMBL/GenBank/DDBJ whole genome shotgun (WGS) entry which is preliminary data.</text>
</comment>
<dbReference type="AlphaFoldDB" id="A0A3D8Y2G1"/>
<evidence type="ECO:0000313" key="2">
    <source>
        <dbReference type="Proteomes" id="UP000256373"/>
    </source>
</evidence>
<keyword evidence="2" id="KW-1185">Reference proteome</keyword>